<sequence length="417" mass="43407">MTQPGSKEANKVGVKAASTTAEETDLAVSDATKVDAKPAVSDDDGDNGDSSRSKGDSSKTSTTDLSDDKTLNMTAASAPPKTRFAAATKAAAHSTVSTTDAVGVVGSSATPGAEAPPAEEDADDAFWEAARRDDLDSVRDFIENKGMRPDQADASGNAALHWATRSRELRVLRYLIEERGANINVRSTTYEATPLFWAISQGNLDAINYLVSNGANLALKDLSGNTPLHAAVHAISTPVVIFVACAQLVAIGGSVDVGDSGGVTPLMWATYQNKPEIVELLIRIGANVNAQDNNGKTPLHYALMIGSGRIVDTLLAKGADPKLKDFGTTDAYGAQISSGSGNGLSPQDAATTYGFVADLNKQIKSAEEMRAIENPGIMLFGVSLRRVVGGSTLPIVGVGLSLLAATLYPWFVGVPLS</sequence>
<evidence type="ECO:0000313" key="2">
    <source>
        <dbReference type="Proteomes" id="UP001139981"/>
    </source>
</evidence>
<dbReference type="EC" id="2.3.1.225" evidence="1"/>
<dbReference type="EMBL" id="JANBVB010001858">
    <property type="protein sequence ID" value="KAJ2889395.1"/>
    <property type="molecule type" value="Genomic_DNA"/>
</dbReference>
<proteinExistence type="predicted"/>
<protein>
    <submittedName>
        <fullName evidence="1">Palmitoyltransferase akr1</fullName>
        <ecNumber evidence="1">2.3.1.225</ecNumber>
    </submittedName>
</protein>
<accession>A0ACC1LWZ5</accession>
<name>A0ACC1LWZ5_9FUNG</name>
<keyword evidence="2" id="KW-1185">Reference proteome</keyword>
<evidence type="ECO:0000313" key="1">
    <source>
        <dbReference type="EMBL" id="KAJ2889395.1"/>
    </source>
</evidence>
<organism evidence="1 2">
    <name type="scientific">Coemansia aciculifera</name>
    <dbReference type="NCBI Taxonomy" id="417176"/>
    <lineage>
        <taxon>Eukaryota</taxon>
        <taxon>Fungi</taxon>
        <taxon>Fungi incertae sedis</taxon>
        <taxon>Zoopagomycota</taxon>
        <taxon>Kickxellomycotina</taxon>
        <taxon>Kickxellomycetes</taxon>
        <taxon>Kickxellales</taxon>
        <taxon>Kickxellaceae</taxon>
        <taxon>Coemansia</taxon>
    </lineage>
</organism>
<keyword evidence="1" id="KW-0808">Transferase</keyword>
<comment type="caution">
    <text evidence="1">The sequence shown here is derived from an EMBL/GenBank/DDBJ whole genome shotgun (WGS) entry which is preliminary data.</text>
</comment>
<gene>
    <name evidence="1" type="primary">AKR1</name>
    <name evidence="1" type="ORF">IWW38_004739</name>
</gene>
<dbReference type="Proteomes" id="UP001139981">
    <property type="component" value="Unassembled WGS sequence"/>
</dbReference>
<feature type="non-terminal residue" evidence="1">
    <location>
        <position position="417"/>
    </location>
</feature>
<keyword evidence="1" id="KW-0012">Acyltransferase</keyword>
<reference evidence="1" key="1">
    <citation type="submission" date="2022-07" db="EMBL/GenBank/DDBJ databases">
        <title>Phylogenomic reconstructions and comparative analyses of Kickxellomycotina fungi.</title>
        <authorList>
            <person name="Reynolds N.K."/>
            <person name="Stajich J.E."/>
            <person name="Barry K."/>
            <person name="Grigoriev I.V."/>
            <person name="Crous P."/>
            <person name="Smith M.E."/>
        </authorList>
    </citation>
    <scope>NUCLEOTIDE SEQUENCE</scope>
    <source>
        <strain evidence="1">CBS 190363</strain>
    </source>
</reference>